<evidence type="ECO:0000313" key="2">
    <source>
        <dbReference type="EMBL" id="CDH45278.1"/>
    </source>
</evidence>
<comment type="caution">
    <text evidence="2">The sequence shown here is derived from an EMBL/GenBank/DDBJ whole genome shotgun (WGS) entry which is preliminary data.</text>
</comment>
<sequence length="333" mass="36527">MGEARGAVFIMSDEVVVAQIRAAVNDATRCYLAERRARVAPFTRRHFSFRGALRINRWALGKDLLRTPTNVLWSIPYLLARGGAALSRKLRLDTFAQQLDRLPPGFKTDVEREIEWLIYSELLELPFNREGRCCARDALLETILAHPTISQLLIPELIRLDDLAHHQNFRQRLEKYLSTYASSRTAVADLSGSLLGLAAGIATFQQFTPGAVAIGGATATVLANHLAIANFMLGPTLGSMYYGLFPATVSAGLLVTTTGGLIVALGVLTAGAGVIADPLQQAMGLHERKLLKLLDALEDELTCQGNGYRLHDAYVARIFDLWDLLQVVTRTLS</sequence>
<proteinExistence type="predicted"/>
<name>A0A7U7GBB5_9GAMM</name>
<dbReference type="Pfam" id="PF20340">
    <property type="entry name" value="DUF6635"/>
    <property type="match status" value="2"/>
</dbReference>
<accession>A0A7U7GBB5</accession>
<gene>
    <name evidence="2" type="ORF">BN874_220048</name>
</gene>
<keyword evidence="1" id="KW-0472">Membrane</keyword>
<keyword evidence="1" id="KW-1133">Transmembrane helix</keyword>
<evidence type="ECO:0000256" key="1">
    <source>
        <dbReference type="SAM" id="Phobius"/>
    </source>
</evidence>
<feature type="transmembrane region" description="Helical" evidence="1">
    <location>
        <begin position="253"/>
        <end position="276"/>
    </location>
</feature>
<dbReference type="Proteomes" id="UP000019184">
    <property type="component" value="Unassembled WGS sequence"/>
</dbReference>
<protein>
    <submittedName>
        <fullName evidence="2">Uncharacterized protein</fullName>
    </submittedName>
</protein>
<reference evidence="2 3" key="1">
    <citation type="journal article" date="2014" name="ISME J.">
        <title>Candidatus Competibacter-lineage genomes retrieved from metagenomes reveal functional metabolic diversity.</title>
        <authorList>
            <person name="McIlroy S.J."/>
            <person name="Albertsen M."/>
            <person name="Andresen E.K."/>
            <person name="Saunders A.M."/>
            <person name="Kristiansen R."/>
            <person name="Stokholm-Bjerregaard M."/>
            <person name="Nielsen K.L."/>
            <person name="Nielsen P.H."/>
        </authorList>
    </citation>
    <scope>NUCLEOTIDE SEQUENCE [LARGE SCALE GENOMIC DNA]</scope>
    <source>
        <strain evidence="2 3">Run_B_J11</strain>
    </source>
</reference>
<dbReference type="AlphaFoldDB" id="A0A7U7GBB5"/>
<organism evidence="2 3">
    <name type="scientific">Candidatus Contendobacter odensis Run_B_J11</name>
    <dbReference type="NCBI Taxonomy" id="1400861"/>
    <lineage>
        <taxon>Bacteria</taxon>
        <taxon>Pseudomonadati</taxon>
        <taxon>Pseudomonadota</taxon>
        <taxon>Gammaproteobacteria</taxon>
        <taxon>Candidatus Competibacteraceae</taxon>
        <taxon>Candidatus Contendibacter</taxon>
    </lineage>
</organism>
<evidence type="ECO:0000313" key="3">
    <source>
        <dbReference type="Proteomes" id="UP000019184"/>
    </source>
</evidence>
<keyword evidence="1" id="KW-0812">Transmembrane</keyword>
<dbReference type="InterPro" id="IPR046575">
    <property type="entry name" value="DUF6635"/>
</dbReference>
<keyword evidence="3" id="KW-1185">Reference proteome</keyword>
<dbReference type="EMBL" id="CBTK010000135">
    <property type="protein sequence ID" value="CDH45278.1"/>
    <property type="molecule type" value="Genomic_DNA"/>
</dbReference>
<feature type="transmembrane region" description="Helical" evidence="1">
    <location>
        <begin position="211"/>
        <end position="233"/>
    </location>
</feature>